<proteinExistence type="predicted"/>
<sequence>MSNDQHNALVRSDTFSSTTHSTATSPDVVGPGRTLGLLFDWLGKNLEMFLNKRASQLKLGPEAVARDIRRIRRHEETTLLVRRSHVQSTQMKALGEIVKLSVEDPLIREALCQLNAGYRVPNYKEVELSIAISKAIHSMTYSETHELWTRFLFSMRCSDGFSNLLKHFESLTKSFSNPDSSYLAARYFVELVERNFEQHPWYKKLVAQLTTHYFDLTITSPSLIEWSNVNACGMVPVHWDFDEKMWLSRPDIIVEFISERQVAKTIVVPKVESFSLLRQLLKALTGSNDYLNHLTYIRSRDGQTQKAMKDIFIGNEILVAFGYILKHIEEKGLAGNGYECLLNESHGRRTSRQSDSNPQSKYGPQFKSIRACNHSFGLSLQCKLMLHTWIFSVLNSWTTDTYWNIPTDLPAVSPTIQMCCGDVAQTGNISFWLLYLFTAKVPAYVAPHSYLYKQESPFNSTSHYLILAFYDDSGVPFYLAAIHKPIYPFSMRYFFTSVKDGDTVATWYDEHGRANTTNDFMILVLRHDPVDFPIGRNDYPWKHYRPRTGALDPTGPIYWLQYFPETAPDFFEDIKPHNLQGMDKIILSQNGESAIMNHMWLRDNRPCSCWRCRNEVKSCSSTDHMENDDDSEPNVSSLGSDAEEYYNEAESESPLDEAAGPRMDGQSFPSWNEDSEIREDITVDEERSIEAEKGLDIHADPISDEDISIERLRQVIEERDLELEEKNKEIERLRAMLSKLRLVAKADSDFEEKKNWTYLRAPPDDRHQEDPLTSESTAASPSKERRSSGRANPTSRDNETHQAGCLRIVDYLRLEIVRLEIVRHEPYESFQISPPLFCSSIPSKGADALRLSKTPPRPKLDGLLVFVRQKESADGRPRLIASSDDAANENGWIDNGRQLTEDGEMEVSLRLLRRAENIA</sequence>
<evidence type="ECO:0000313" key="3">
    <source>
        <dbReference type="EMBL" id="KLO04661.1"/>
    </source>
</evidence>
<keyword evidence="1" id="KW-0175">Coiled coil</keyword>
<feature type="compositionally biased region" description="Acidic residues" evidence="2">
    <location>
        <begin position="641"/>
        <end position="655"/>
    </location>
</feature>
<feature type="region of interest" description="Disordered" evidence="2">
    <location>
        <begin position="1"/>
        <end position="27"/>
    </location>
</feature>
<name>A0A0H2RII9_9AGAM</name>
<feature type="compositionally biased region" description="Polar residues" evidence="2">
    <location>
        <begin position="771"/>
        <end position="780"/>
    </location>
</feature>
<feature type="coiled-coil region" evidence="1">
    <location>
        <begin position="709"/>
        <end position="743"/>
    </location>
</feature>
<evidence type="ECO:0000256" key="1">
    <source>
        <dbReference type="SAM" id="Coils"/>
    </source>
</evidence>
<gene>
    <name evidence="3" type="ORF">SCHPADRAFT_896860</name>
</gene>
<dbReference type="Proteomes" id="UP000053477">
    <property type="component" value="Unassembled WGS sequence"/>
</dbReference>
<reference evidence="3 4" key="1">
    <citation type="submission" date="2015-04" db="EMBL/GenBank/DDBJ databases">
        <title>Complete genome sequence of Schizopora paradoxa KUC8140, a cosmopolitan wood degrader in East Asia.</title>
        <authorList>
            <consortium name="DOE Joint Genome Institute"/>
            <person name="Min B."/>
            <person name="Park H."/>
            <person name="Jang Y."/>
            <person name="Kim J.-J."/>
            <person name="Kim K.H."/>
            <person name="Pangilinan J."/>
            <person name="Lipzen A."/>
            <person name="Riley R."/>
            <person name="Grigoriev I.V."/>
            <person name="Spatafora J.W."/>
            <person name="Choi I.-G."/>
        </authorList>
    </citation>
    <scope>NUCLEOTIDE SEQUENCE [LARGE SCALE GENOMIC DNA]</scope>
    <source>
        <strain evidence="3 4">KUC8140</strain>
    </source>
</reference>
<dbReference type="AlphaFoldDB" id="A0A0H2RII9"/>
<organism evidence="3 4">
    <name type="scientific">Schizopora paradoxa</name>
    <dbReference type="NCBI Taxonomy" id="27342"/>
    <lineage>
        <taxon>Eukaryota</taxon>
        <taxon>Fungi</taxon>
        <taxon>Dikarya</taxon>
        <taxon>Basidiomycota</taxon>
        <taxon>Agaricomycotina</taxon>
        <taxon>Agaricomycetes</taxon>
        <taxon>Hymenochaetales</taxon>
        <taxon>Schizoporaceae</taxon>
        <taxon>Schizopora</taxon>
    </lineage>
</organism>
<dbReference type="OrthoDB" id="3066495at2759"/>
<dbReference type="EMBL" id="KQ086469">
    <property type="protein sequence ID" value="KLO04661.1"/>
    <property type="molecule type" value="Genomic_DNA"/>
</dbReference>
<feature type="region of interest" description="Disordered" evidence="2">
    <location>
        <begin position="620"/>
        <end position="680"/>
    </location>
</feature>
<feature type="compositionally biased region" description="Low complexity" evidence="2">
    <location>
        <begin position="12"/>
        <end position="25"/>
    </location>
</feature>
<evidence type="ECO:0000256" key="2">
    <source>
        <dbReference type="SAM" id="MobiDB-lite"/>
    </source>
</evidence>
<accession>A0A0H2RII9</accession>
<protein>
    <submittedName>
        <fullName evidence="3">Uncharacterized protein</fullName>
    </submittedName>
</protein>
<dbReference type="InParanoid" id="A0A0H2RII9"/>
<keyword evidence="4" id="KW-1185">Reference proteome</keyword>
<feature type="region of interest" description="Disordered" evidence="2">
    <location>
        <begin position="759"/>
        <end position="800"/>
    </location>
</feature>
<evidence type="ECO:0000313" key="4">
    <source>
        <dbReference type="Proteomes" id="UP000053477"/>
    </source>
</evidence>